<keyword evidence="1" id="KW-0812">Transmembrane</keyword>
<feature type="transmembrane region" description="Helical" evidence="1">
    <location>
        <begin position="21"/>
        <end position="42"/>
    </location>
</feature>
<protein>
    <submittedName>
        <fullName evidence="2">DUF6090 family protein</fullName>
    </submittedName>
</protein>
<keyword evidence="3" id="KW-1185">Reference proteome</keyword>
<keyword evidence="1" id="KW-0472">Membrane</keyword>
<reference evidence="2 3" key="1">
    <citation type="submission" date="2023-09" db="EMBL/GenBank/DDBJ databases">
        <authorList>
            <person name="Rey-Velasco X."/>
        </authorList>
    </citation>
    <scope>NUCLEOTIDE SEQUENCE [LARGE SCALE GENOMIC DNA]</scope>
    <source>
        <strain evidence="2 3">W332</strain>
    </source>
</reference>
<dbReference type="Proteomes" id="UP001259492">
    <property type="component" value="Unassembled WGS sequence"/>
</dbReference>
<dbReference type="EMBL" id="JAVRIA010000006">
    <property type="protein sequence ID" value="MDT0559136.1"/>
    <property type="molecule type" value="Genomic_DNA"/>
</dbReference>
<organism evidence="2 3">
    <name type="scientific">Microcosmobacter mediterraneus</name>
    <dbReference type="NCBI Taxonomy" id="3075607"/>
    <lineage>
        <taxon>Bacteria</taxon>
        <taxon>Pseudomonadati</taxon>
        <taxon>Bacteroidota</taxon>
        <taxon>Flavobacteriia</taxon>
        <taxon>Flavobacteriales</taxon>
        <taxon>Flavobacteriaceae</taxon>
        <taxon>Microcosmobacter</taxon>
    </lineage>
</organism>
<name>A0ABU2YMM7_9FLAO</name>
<evidence type="ECO:0000313" key="2">
    <source>
        <dbReference type="EMBL" id="MDT0559136.1"/>
    </source>
</evidence>
<dbReference type="RefSeq" id="WP_311427902.1">
    <property type="nucleotide sequence ID" value="NZ_JAVRIA010000006.1"/>
</dbReference>
<dbReference type="InterPro" id="IPR045749">
    <property type="entry name" value="DUF6090"/>
</dbReference>
<comment type="caution">
    <text evidence="2">The sequence shown here is derived from an EMBL/GenBank/DDBJ whole genome shotgun (WGS) entry which is preliminary data.</text>
</comment>
<evidence type="ECO:0000256" key="1">
    <source>
        <dbReference type="SAM" id="Phobius"/>
    </source>
</evidence>
<sequence>MIKFFRHIRKSLLEQNKMGRYFKYAIGEITLVMIGILLALQVNNWNEQQKKKTLKNEYVTSLINDFTKDTTQLNARLLRNNVRLDRIGTISDSIILSHKNNYKNIIELFSNAFSGVRITNVYNTNSFNLLISSGNIDLLDKNIRTELMELNRLQGFEQAVQDGNSEYLFKYLENIGLKYPHSFGRFSSGAIYKSLWDNTNTKDLPKDMISFLSQETYTINRYIELTNDVLKQTELVLKLLYQLND</sequence>
<accession>A0ABU2YMM7</accession>
<gene>
    <name evidence="2" type="ORF">RM697_10775</name>
</gene>
<proteinExistence type="predicted"/>
<keyword evidence="1" id="KW-1133">Transmembrane helix</keyword>
<dbReference type="Pfam" id="PF19578">
    <property type="entry name" value="DUF6090"/>
    <property type="match status" value="1"/>
</dbReference>
<evidence type="ECO:0000313" key="3">
    <source>
        <dbReference type="Proteomes" id="UP001259492"/>
    </source>
</evidence>